<dbReference type="GO" id="GO:0006784">
    <property type="term" value="P:heme A biosynthetic process"/>
    <property type="evidence" value="ECO:0007669"/>
    <property type="project" value="UniProtKB-UniRule"/>
</dbReference>
<organism evidence="12">
    <name type="scientific">Halalkalibacterium halodurans</name>
    <name type="common">Bacillus halodurans</name>
    <dbReference type="NCBI Taxonomy" id="86665"/>
    <lineage>
        <taxon>Bacteria</taxon>
        <taxon>Bacillati</taxon>
        <taxon>Bacillota</taxon>
        <taxon>Bacilli</taxon>
        <taxon>Bacillales</taxon>
        <taxon>Bacillaceae</taxon>
        <taxon>Halalkalibacterium (ex Joshi et al. 2022)</taxon>
    </lineage>
</organism>
<feature type="transmembrane region" description="Helical" evidence="11">
    <location>
        <begin position="241"/>
        <end position="263"/>
    </location>
</feature>
<evidence type="ECO:0000313" key="12">
    <source>
        <dbReference type="EMBL" id="KOO38630.1"/>
    </source>
</evidence>
<keyword evidence="4 11" id="KW-0479">Metal-binding</keyword>
<evidence type="ECO:0000256" key="1">
    <source>
        <dbReference type="ARBA" id="ARBA00004141"/>
    </source>
</evidence>
<evidence type="ECO:0000256" key="7">
    <source>
        <dbReference type="ARBA" id="ARBA00023004"/>
    </source>
</evidence>
<evidence type="ECO:0000256" key="2">
    <source>
        <dbReference type="ARBA" id="ARBA00022475"/>
    </source>
</evidence>
<evidence type="ECO:0000256" key="10">
    <source>
        <dbReference type="ARBA" id="ARBA00023157"/>
    </source>
</evidence>
<feature type="transmembrane region" description="Helical" evidence="11">
    <location>
        <begin position="59"/>
        <end position="80"/>
    </location>
</feature>
<dbReference type="InterPro" id="IPR050450">
    <property type="entry name" value="COX15/CtaA_HemeA_synthase"/>
</dbReference>
<keyword evidence="8 11" id="KW-0350">Heme biosynthesis</keyword>
<dbReference type="PANTHER" id="PTHR35457">
    <property type="entry name" value="HEME A SYNTHASE"/>
    <property type="match status" value="1"/>
</dbReference>
<evidence type="ECO:0000256" key="8">
    <source>
        <dbReference type="ARBA" id="ARBA00023133"/>
    </source>
</evidence>
<proteinExistence type="inferred from homology"/>
<dbReference type="PANTHER" id="PTHR35457:SF1">
    <property type="entry name" value="HEME A SYNTHASE"/>
    <property type="match status" value="1"/>
</dbReference>
<gene>
    <name evidence="11" type="primary">ctaA</name>
    <name evidence="12" type="ORF">AMD02_06975</name>
</gene>
<dbReference type="RefSeq" id="WP_053430876.1">
    <property type="nucleotide sequence ID" value="NZ_CP040441.1"/>
</dbReference>
<comment type="subunit">
    <text evidence="11">Interacts with CtaB.</text>
</comment>
<dbReference type="GO" id="GO:0046872">
    <property type="term" value="F:metal ion binding"/>
    <property type="evidence" value="ECO:0007669"/>
    <property type="project" value="UniProtKB-KW"/>
</dbReference>
<comment type="cofactor">
    <cofactor evidence="11">
        <name>heme b</name>
        <dbReference type="ChEBI" id="CHEBI:60344"/>
    </cofactor>
</comment>
<keyword evidence="5 11" id="KW-1133">Transmembrane helix</keyword>
<feature type="transmembrane region" description="Helical" evidence="11">
    <location>
        <begin position="7"/>
        <end position="25"/>
    </location>
</feature>
<feature type="binding site" description="axial binding residue" evidence="11">
    <location>
        <position position="212"/>
    </location>
    <ligand>
        <name>heme</name>
        <dbReference type="ChEBI" id="CHEBI:30413"/>
    </ligand>
    <ligandPart>
        <name>Fe</name>
        <dbReference type="ChEBI" id="CHEBI:18248"/>
    </ligandPart>
</feature>
<keyword evidence="3 11" id="KW-0812">Transmembrane</keyword>
<dbReference type="InterPro" id="IPR023755">
    <property type="entry name" value="HemeA_Synthase_type1"/>
</dbReference>
<name>A0A0M0KIH7_ALKHA</name>
<protein>
    <recommendedName>
        <fullName evidence="11">Heme A synthase</fullName>
        <shortName evidence="11">HAS</shortName>
        <ecNumber evidence="11">1.17.99.9</ecNumber>
    </recommendedName>
    <alternativeName>
        <fullName evidence="11">Cytochrome aa3-controlling protein</fullName>
    </alternativeName>
</protein>
<keyword evidence="2 11" id="KW-1003">Cell membrane</keyword>
<dbReference type="EC" id="1.17.99.9" evidence="11"/>
<comment type="function">
    <text evidence="11">Catalyzes the conversion of heme O to heme A by two successive hydroxylations of the methyl group at C8. The first hydroxylation forms heme I, the second hydroxylation results in an unstable dihydroxymethyl group, which spontaneously dehydrates, resulting in the formyl group of heme A.</text>
</comment>
<accession>A0A4Y7X0Q1</accession>
<comment type="caution">
    <text evidence="12">The sequence shown here is derived from an EMBL/GenBank/DDBJ whole genome shotgun (WGS) entry which is preliminary data.</text>
</comment>
<keyword evidence="10" id="KW-1015">Disulfide bond</keyword>
<evidence type="ECO:0000256" key="6">
    <source>
        <dbReference type="ARBA" id="ARBA00023002"/>
    </source>
</evidence>
<dbReference type="HAMAP" id="MF_01664">
    <property type="entry name" value="HemeA_synth_type1"/>
    <property type="match status" value="1"/>
</dbReference>
<feature type="transmembrane region" description="Helical" evidence="11">
    <location>
        <begin position="269"/>
        <end position="292"/>
    </location>
</feature>
<dbReference type="Pfam" id="PF02628">
    <property type="entry name" value="COX15-CtaA"/>
    <property type="match status" value="1"/>
</dbReference>
<accession>A0A0M0KIH7</accession>
<feature type="transmembrane region" description="Helical" evidence="11">
    <location>
        <begin position="161"/>
        <end position="179"/>
    </location>
</feature>
<comment type="subcellular location">
    <subcellularLocation>
        <location evidence="11">Cell membrane</location>
        <topology evidence="11">Multi-pass membrane protein</topology>
    </subcellularLocation>
    <subcellularLocation>
        <location evidence="1">Membrane</location>
        <topology evidence="1">Multi-pass membrane protein</topology>
    </subcellularLocation>
</comment>
<keyword evidence="9 11" id="KW-0472">Membrane</keyword>
<feature type="transmembrane region" description="Helical" evidence="11">
    <location>
        <begin position="92"/>
        <end position="113"/>
    </location>
</feature>
<dbReference type="GO" id="GO:0005886">
    <property type="term" value="C:plasma membrane"/>
    <property type="evidence" value="ECO:0007669"/>
    <property type="project" value="UniProtKB-SubCell"/>
</dbReference>
<dbReference type="EMBL" id="LILD01000001">
    <property type="protein sequence ID" value="KOO38630.1"/>
    <property type="molecule type" value="Genomic_DNA"/>
</dbReference>
<dbReference type="InterPro" id="IPR003780">
    <property type="entry name" value="COX15/CtaA_fam"/>
</dbReference>
<evidence type="ECO:0000256" key="11">
    <source>
        <dbReference type="HAMAP-Rule" id="MF_01664"/>
    </source>
</evidence>
<keyword evidence="7 11" id="KW-0408">Iron</keyword>
<evidence type="ECO:0000256" key="5">
    <source>
        <dbReference type="ARBA" id="ARBA00022989"/>
    </source>
</evidence>
<reference evidence="12" key="1">
    <citation type="submission" date="2015-08" db="EMBL/GenBank/DDBJ databases">
        <title>Complete DNA Sequence of Pseudomonas syringae pv. actinidiae, the Causal Agent of Kiwifruit Canker Disease.</title>
        <authorList>
            <person name="Rikkerink E.H.A."/>
            <person name="Fineran P.C."/>
        </authorList>
    </citation>
    <scope>NUCLEOTIDE SEQUENCE</scope>
    <source>
        <strain evidence="12">DSM 13666</strain>
    </source>
</reference>
<feature type="transmembrane region" description="Helical" evidence="11">
    <location>
        <begin position="119"/>
        <end position="140"/>
    </location>
</feature>
<keyword evidence="6 11" id="KW-0560">Oxidoreductase</keyword>
<feature type="transmembrane region" description="Helical" evidence="11">
    <location>
        <begin position="210"/>
        <end position="229"/>
    </location>
</feature>
<comment type="similarity">
    <text evidence="11">Belongs to the COX15/CtaA family. Type 1 subfamily.</text>
</comment>
<comment type="pathway">
    <text evidence="11">Porphyrin-containing compound metabolism; heme A biosynthesis; heme A from heme O: step 1/1.</text>
</comment>
<evidence type="ECO:0000256" key="9">
    <source>
        <dbReference type="ARBA" id="ARBA00023136"/>
    </source>
</evidence>
<feature type="binding site" description="axial binding residue" evidence="11">
    <location>
        <position position="274"/>
    </location>
    <ligand>
        <name>heme</name>
        <dbReference type="ChEBI" id="CHEBI:30413"/>
    </ligand>
    <ligandPart>
        <name>Fe</name>
        <dbReference type="ChEBI" id="CHEBI:18248"/>
    </ligandPart>
</feature>
<sequence length="298" mass="32429">MHRSLKIFGTLTSIGMVIVLMQGALVTKTESGEGCGATWPLCFGEVIPTNPAIETIIEYSHRIVSGLLGAMVIILAIWAWRKLSHIRETKVMAILAVLFIIFQGLLGAGAVVFGQSHAILALHFGISAISLATVVLLTTLAFEDGKPNPPAPIVKKGYKGYILAVFAYCYAVIYTGAYVKHTQATLACGDFPLCNGQWIPMLSGPVGAHFFHRVAGTLLLILLVVALIWTLRKYSHYRSLVWTHILCVILVLTQYATGISIVLTGNELFVAMMHALIVSILFTTLCYIVMILSRNKAV</sequence>
<evidence type="ECO:0000256" key="3">
    <source>
        <dbReference type="ARBA" id="ARBA00022692"/>
    </source>
</evidence>
<dbReference type="AlphaFoldDB" id="A0A0M0KIH7"/>
<dbReference type="UniPathway" id="UPA00269">
    <property type="reaction ID" value="UER00713"/>
</dbReference>
<dbReference type="PATRIC" id="fig|136160.3.peg.1711"/>
<evidence type="ECO:0000256" key="4">
    <source>
        <dbReference type="ARBA" id="ARBA00022723"/>
    </source>
</evidence>
<dbReference type="GeneID" id="87598128"/>
<comment type="catalytic activity">
    <reaction evidence="11">
        <text>Fe(II)-heme o + 2 A + H2O = Fe(II)-heme a + 2 AH2</text>
        <dbReference type="Rhea" id="RHEA:63388"/>
        <dbReference type="ChEBI" id="CHEBI:13193"/>
        <dbReference type="ChEBI" id="CHEBI:15377"/>
        <dbReference type="ChEBI" id="CHEBI:17499"/>
        <dbReference type="ChEBI" id="CHEBI:60530"/>
        <dbReference type="ChEBI" id="CHEBI:61715"/>
        <dbReference type="EC" id="1.17.99.9"/>
    </reaction>
</comment>
<dbReference type="GO" id="GO:0120547">
    <property type="term" value="F:heme A synthase activity"/>
    <property type="evidence" value="ECO:0007669"/>
    <property type="project" value="UniProtKB-EC"/>
</dbReference>